<dbReference type="EMBL" id="JBHSAX010000014">
    <property type="protein sequence ID" value="MFC3963279.1"/>
    <property type="molecule type" value="Genomic_DNA"/>
</dbReference>
<organism evidence="1 2">
    <name type="scientific">Nocardia jiangsuensis</name>
    <dbReference type="NCBI Taxonomy" id="1691563"/>
    <lineage>
        <taxon>Bacteria</taxon>
        <taxon>Bacillati</taxon>
        <taxon>Actinomycetota</taxon>
        <taxon>Actinomycetes</taxon>
        <taxon>Mycobacteriales</taxon>
        <taxon>Nocardiaceae</taxon>
        <taxon>Nocardia</taxon>
    </lineage>
</organism>
<evidence type="ECO:0000313" key="2">
    <source>
        <dbReference type="Proteomes" id="UP001595696"/>
    </source>
</evidence>
<dbReference type="Proteomes" id="UP001595696">
    <property type="component" value="Unassembled WGS sequence"/>
</dbReference>
<dbReference type="RefSeq" id="WP_378613017.1">
    <property type="nucleotide sequence ID" value="NZ_JBHSAX010000014.1"/>
</dbReference>
<sequence length="96" mass="10611">MVTERSRHQARRVAEDGWVVSYLRGRTFTTEQATAAMRTVEELATLQGLAALLGLTPLEAVTLAVNESPWEKGRLGESERRFGWSSAARPLQGAVR</sequence>
<proteinExistence type="predicted"/>
<accession>A0ABV8DU52</accession>
<name>A0ABV8DU52_9NOCA</name>
<evidence type="ECO:0000313" key="1">
    <source>
        <dbReference type="EMBL" id="MFC3963279.1"/>
    </source>
</evidence>
<gene>
    <name evidence="1" type="ORF">ACFO0B_14905</name>
</gene>
<protein>
    <submittedName>
        <fullName evidence="1">Uncharacterized protein</fullName>
    </submittedName>
</protein>
<keyword evidence="2" id="KW-1185">Reference proteome</keyword>
<comment type="caution">
    <text evidence="1">The sequence shown here is derived from an EMBL/GenBank/DDBJ whole genome shotgun (WGS) entry which is preliminary data.</text>
</comment>
<reference evidence="2" key="1">
    <citation type="journal article" date="2019" name="Int. J. Syst. Evol. Microbiol.">
        <title>The Global Catalogue of Microorganisms (GCM) 10K type strain sequencing project: providing services to taxonomists for standard genome sequencing and annotation.</title>
        <authorList>
            <consortium name="The Broad Institute Genomics Platform"/>
            <consortium name="The Broad Institute Genome Sequencing Center for Infectious Disease"/>
            <person name="Wu L."/>
            <person name="Ma J."/>
        </authorList>
    </citation>
    <scope>NUCLEOTIDE SEQUENCE [LARGE SCALE GENOMIC DNA]</scope>
    <source>
        <strain evidence="2">CGMCC 4.7330</strain>
    </source>
</reference>